<accession>A0A2N5E5I7</accession>
<sequence length="140" mass="15632">MELTVAPDVTDADREALFTGLRGYNHQFIDTGHWGQFGVYARDAAGTMTGGLIASRKGLWLCIDYLWVSEAARGTGLGSQLVAMAEQEAVQRGCRHALVDTLSFQARPFYEKQGYVLQMSLPDFPERGMQRHYLTKSELI</sequence>
<evidence type="ECO:0000313" key="2">
    <source>
        <dbReference type="EMBL" id="PLR36417.1"/>
    </source>
</evidence>
<dbReference type="AlphaFoldDB" id="A0A2N5E5I7"/>
<evidence type="ECO:0000259" key="1">
    <source>
        <dbReference type="PROSITE" id="PS51186"/>
    </source>
</evidence>
<protein>
    <submittedName>
        <fullName evidence="2">N-acetyltransferase</fullName>
    </submittedName>
</protein>
<feature type="domain" description="N-acetyltransferase" evidence="1">
    <location>
        <begin position="1"/>
        <end position="140"/>
    </location>
</feature>
<dbReference type="GO" id="GO:0016747">
    <property type="term" value="F:acyltransferase activity, transferring groups other than amino-acyl groups"/>
    <property type="evidence" value="ECO:0007669"/>
    <property type="project" value="InterPro"/>
</dbReference>
<evidence type="ECO:0000313" key="3">
    <source>
        <dbReference type="Proteomes" id="UP000234503"/>
    </source>
</evidence>
<dbReference type="OrthoDB" id="9787920at2"/>
<dbReference type="EMBL" id="PJZH01000006">
    <property type="protein sequence ID" value="PLR36417.1"/>
    <property type="molecule type" value="Genomic_DNA"/>
</dbReference>
<dbReference type="InterPro" id="IPR016181">
    <property type="entry name" value="Acyl_CoA_acyltransferase"/>
</dbReference>
<reference evidence="2 3" key="1">
    <citation type="submission" date="2017-12" db="EMBL/GenBank/DDBJ databases">
        <title>Characterization of six clinical isolates of Enterochimera gen. nov., a novel genus of the Yersiniaciae family and the three species Enterochimera arupensis sp. nov., Enterochimera coloradensis sp. nov, and Enterochimera californica sp. nov.</title>
        <authorList>
            <person name="Rossi A."/>
            <person name="Fisher M."/>
        </authorList>
    </citation>
    <scope>NUCLEOTIDE SEQUENCE [LARGE SCALE GENOMIC DNA]</scope>
    <source>
        <strain evidence="3">2016-Iso4</strain>
    </source>
</reference>
<dbReference type="Gene3D" id="3.40.630.30">
    <property type="match status" value="1"/>
</dbReference>
<dbReference type="CDD" id="cd04301">
    <property type="entry name" value="NAT_SF"/>
    <property type="match status" value="1"/>
</dbReference>
<dbReference type="SUPFAM" id="SSF55729">
    <property type="entry name" value="Acyl-CoA N-acyltransferases (Nat)"/>
    <property type="match status" value="1"/>
</dbReference>
<dbReference type="RefSeq" id="WP_101823991.1">
    <property type="nucleotide sequence ID" value="NZ_PJZH01000006.1"/>
</dbReference>
<dbReference type="Pfam" id="PF00583">
    <property type="entry name" value="Acetyltransf_1"/>
    <property type="match status" value="1"/>
</dbReference>
<keyword evidence="2" id="KW-0808">Transferase</keyword>
<dbReference type="InterPro" id="IPR000182">
    <property type="entry name" value="GNAT_dom"/>
</dbReference>
<dbReference type="Proteomes" id="UP000234503">
    <property type="component" value="Unassembled WGS sequence"/>
</dbReference>
<proteinExistence type="predicted"/>
<gene>
    <name evidence="2" type="ORF">CYR32_08635</name>
</gene>
<organism evidence="2 3">
    <name type="scientific">Chimaeribacter coloradensis</name>
    <dbReference type="NCBI Taxonomy" id="2060068"/>
    <lineage>
        <taxon>Bacteria</taxon>
        <taxon>Pseudomonadati</taxon>
        <taxon>Pseudomonadota</taxon>
        <taxon>Gammaproteobacteria</taxon>
        <taxon>Enterobacterales</taxon>
        <taxon>Yersiniaceae</taxon>
        <taxon>Chimaeribacter</taxon>
    </lineage>
</organism>
<keyword evidence="3" id="KW-1185">Reference proteome</keyword>
<dbReference type="PROSITE" id="PS51186">
    <property type="entry name" value="GNAT"/>
    <property type="match status" value="1"/>
</dbReference>
<name>A0A2N5E5I7_9GAMM</name>
<comment type="caution">
    <text evidence="2">The sequence shown here is derived from an EMBL/GenBank/DDBJ whole genome shotgun (WGS) entry which is preliminary data.</text>
</comment>